<evidence type="ECO:0000313" key="2">
    <source>
        <dbReference type="Proteomes" id="UP000010802"/>
    </source>
</evidence>
<dbReference type="EMBL" id="HF563609">
    <property type="protein sequence ID" value="CCP25932.1"/>
    <property type="molecule type" value="Genomic_DNA"/>
</dbReference>
<protein>
    <submittedName>
        <fullName evidence="1">Sporulation protein YqfC</fullName>
    </submittedName>
</protein>
<dbReference type="AlphaFoldDB" id="F4LSY5"/>
<dbReference type="KEGG" id="tep:TepRe1_1108"/>
<accession>L0S2A5</accession>
<dbReference type="Pfam" id="PF07873">
    <property type="entry name" value="YabP"/>
    <property type="match status" value="1"/>
</dbReference>
<dbReference type="OrthoDB" id="2989236at2"/>
<dbReference type="PATRIC" id="fig|1209989.3.peg.1327"/>
<dbReference type="STRING" id="1209989.TepRe1_1108"/>
<accession>F4LSY5</accession>
<dbReference type="NCBIfam" id="TIGR02856">
    <property type="entry name" value="spore_yqfC"/>
    <property type="match status" value="1"/>
</dbReference>
<proteinExistence type="predicted"/>
<gene>
    <name evidence="1" type="ordered locus">TEPIRE1_1208</name>
</gene>
<keyword evidence="2" id="KW-1185">Reference proteome</keyword>
<dbReference type="HOGENOM" id="CLU_161222_2_1_9"/>
<dbReference type="RefSeq" id="WP_013778177.1">
    <property type="nucleotide sequence ID" value="NC_015519.1"/>
</dbReference>
<dbReference type="Proteomes" id="UP000010802">
    <property type="component" value="Chromosome"/>
</dbReference>
<reference evidence="2" key="1">
    <citation type="journal article" date="2013" name="Genome Announc.">
        <title>First genome sequence of a syntrophic acetate-oxidizing bacterium, Tepidanaerobacter acetatoxydans strain Re1.</title>
        <authorList>
            <person name="Manzoor S."/>
            <person name="Bongcam-Rudloff E."/>
            <person name="Schnurer A."/>
            <person name="Muller B."/>
        </authorList>
    </citation>
    <scope>NUCLEOTIDE SEQUENCE [LARGE SCALE GENOMIC DNA]</scope>
    <source>
        <strain evidence="2">Re1</strain>
    </source>
</reference>
<name>F4LSY5_TEPAE</name>
<dbReference type="InterPro" id="IPR022477">
    <property type="entry name" value="Spore_YqfC"/>
</dbReference>
<dbReference type="InterPro" id="IPR022476">
    <property type="entry name" value="Spore_YabP/YqfC"/>
</dbReference>
<evidence type="ECO:0000313" key="1">
    <source>
        <dbReference type="EMBL" id="CCP25932.1"/>
    </source>
</evidence>
<sequence>MSEGIRQKISDVLDLPQDVILNVPKVILTGRIAAFIENHKGIIQYNSELVKINTSIGVVCIKGADLLIKTIIADEITVEGKITAIELEE</sequence>
<dbReference type="eggNOG" id="ENOG5032ZA5">
    <property type="taxonomic scope" value="Bacteria"/>
</dbReference>
<dbReference type="KEGG" id="tae:TepiRe1_1208"/>
<organism evidence="1 2">
    <name type="scientific">Tepidanaerobacter acetatoxydans (strain DSM 21804 / JCM 16047 / Re1)</name>
    <dbReference type="NCBI Taxonomy" id="1209989"/>
    <lineage>
        <taxon>Bacteria</taxon>
        <taxon>Bacillati</taxon>
        <taxon>Bacillota</taxon>
        <taxon>Clostridia</taxon>
        <taxon>Thermosediminibacterales</taxon>
        <taxon>Tepidanaerobacteraceae</taxon>
        <taxon>Tepidanaerobacter</taxon>
    </lineage>
</organism>